<dbReference type="InterPro" id="IPR000944">
    <property type="entry name" value="Tscrpt_reg_Rrf2"/>
</dbReference>
<gene>
    <name evidence="1" type="ORF">H9Q78_03000</name>
</gene>
<dbReference type="NCBIfam" id="TIGR00738">
    <property type="entry name" value="rrf2_super"/>
    <property type="match status" value="1"/>
</dbReference>
<dbReference type="EMBL" id="CP060634">
    <property type="protein sequence ID" value="QNM06141.1"/>
    <property type="molecule type" value="Genomic_DNA"/>
</dbReference>
<dbReference type="PANTHER" id="PTHR33221">
    <property type="entry name" value="WINGED HELIX-TURN-HELIX TRANSCRIPTIONAL REGULATOR, RRF2 FAMILY"/>
    <property type="match status" value="1"/>
</dbReference>
<reference evidence="1 2" key="1">
    <citation type="submission" date="2020-08" db="EMBL/GenBank/DDBJ databases">
        <authorList>
            <person name="Liu C."/>
            <person name="Sun Q."/>
        </authorList>
    </citation>
    <scope>NUCLEOTIDE SEQUENCE [LARGE SCALE GENOMIC DNA]</scope>
    <source>
        <strain evidence="1 2">NSJ-38</strain>
    </source>
</reference>
<dbReference type="InterPro" id="IPR036388">
    <property type="entry name" value="WH-like_DNA-bd_sf"/>
</dbReference>
<dbReference type="GO" id="GO:0005829">
    <property type="term" value="C:cytosol"/>
    <property type="evidence" value="ECO:0007669"/>
    <property type="project" value="TreeGrafter"/>
</dbReference>
<organism evidence="1 2">
    <name type="scientific">Qiania dongpingensis</name>
    <dbReference type="NCBI Taxonomy" id="2763669"/>
    <lineage>
        <taxon>Bacteria</taxon>
        <taxon>Bacillati</taxon>
        <taxon>Bacillota</taxon>
        <taxon>Clostridia</taxon>
        <taxon>Lachnospirales</taxon>
        <taxon>Lachnospiraceae</taxon>
        <taxon>Qiania</taxon>
    </lineage>
</organism>
<dbReference type="PROSITE" id="PS51197">
    <property type="entry name" value="HTH_RRF2_2"/>
    <property type="match status" value="1"/>
</dbReference>
<evidence type="ECO:0000313" key="2">
    <source>
        <dbReference type="Proteomes" id="UP000515823"/>
    </source>
</evidence>
<protein>
    <submittedName>
        <fullName evidence="1">Rrf2 family transcriptional regulator</fullName>
    </submittedName>
</protein>
<dbReference type="Proteomes" id="UP000515823">
    <property type="component" value="Chromosome"/>
</dbReference>
<proteinExistence type="predicted"/>
<accession>A0A7G9G5Q9</accession>
<dbReference type="PANTHER" id="PTHR33221:SF2">
    <property type="entry name" value="TRANSCRIPTIONAL REGULATOR"/>
    <property type="match status" value="1"/>
</dbReference>
<dbReference type="AlphaFoldDB" id="A0A7G9G5Q9"/>
<dbReference type="GO" id="GO:0003700">
    <property type="term" value="F:DNA-binding transcription factor activity"/>
    <property type="evidence" value="ECO:0007669"/>
    <property type="project" value="TreeGrafter"/>
</dbReference>
<evidence type="ECO:0000313" key="1">
    <source>
        <dbReference type="EMBL" id="QNM06141.1"/>
    </source>
</evidence>
<dbReference type="Gene3D" id="1.10.10.10">
    <property type="entry name" value="Winged helix-like DNA-binding domain superfamily/Winged helix DNA-binding domain"/>
    <property type="match status" value="1"/>
</dbReference>
<dbReference type="InterPro" id="IPR030489">
    <property type="entry name" value="TR_Rrf2-type_CS"/>
</dbReference>
<dbReference type="SUPFAM" id="SSF46785">
    <property type="entry name" value="Winged helix' DNA-binding domain"/>
    <property type="match status" value="1"/>
</dbReference>
<name>A0A7G9G5Q9_9FIRM</name>
<dbReference type="PROSITE" id="PS01332">
    <property type="entry name" value="HTH_RRF2_1"/>
    <property type="match status" value="1"/>
</dbReference>
<dbReference type="KEGG" id="qdo:H9Q78_03000"/>
<dbReference type="InterPro" id="IPR036390">
    <property type="entry name" value="WH_DNA-bd_sf"/>
</dbReference>
<sequence length="133" mass="15226">MLITRECDYAVRILRALSGGETVSVQDICRREDITAPIAYKLARKLEKSGYIRSHRGSNGGYSLKKDLREITLYDVCRAVDRELFLTECTVRGHRCSQNTGASPCMVHKEFCRLQEIITRELKNRSLMEILEG</sequence>
<keyword evidence="2" id="KW-1185">Reference proteome</keyword>
<dbReference type="RefSeq" id="WP_249303527.1">
    <property type="nucleotide sequence ID" value="NZ_CP060634.1"/>
</dbReference>
<dbReference type="Pfam" id="PF02082">
    <property type="entry name" value="Rrf2"/>
    <property type="match status" value="1"/>
</dbReference>